<comment type="similarity">
    <text evidence="2">Belongs to the DtxR/MntR family.</text>
</comment>
<dbReference type="InterPro" id="IPR036388">
    <property type="entry name" value="WH-like_DNA-bd_sf"/>
</dbReference>
<accession>A0AA37WFE1</accession>
<evidence type="ECO:0000256" key="3">
    <source>
        <dbReference type="ARBA" id="ARBA00011738"/>
    </source>
</evidence>
<evidence type="ECO:0000259" key="14">
    <source>
        <dbReference type="PROSITE" id="PS50944"/>
    </source>
</evidence>
<evidence type="ECO:0000313" key="16">
    <source>
        <dbReference type="Proteomes" id="UP001156666"/>
    </source>
</evidence>
<dbReference type="InterPro" id="IPR036421">
    <property type="entry name" value="Fe_dep_repressor_sf"/>
</dbReference>
<keyword evidence="16" id="KW-1185">Reference proteome</keyword>
<evidence type="ECO:0000256" key="5">
    <source>
        <dbReference type="ARBA" id="ARBA00022490"/>
    </source>
</evidence>
<comment type="subunit">
    <text evidence="3">Homodimer.</text>
</comment>
<evidence type="ECO:0000313" key="15">
    <source>
        <dbReference type="EMBL" id="GLR17564.1"/>
    </source>
</evidence>
<organism evidence="15 16">
    <name type="scientific">Portibacter lacus</name>
    <dbReference type="NCBI Taxonomy" id="1099794"/>
    <lineage>
        <taxon>Bacteria</taxon>
        <taxon>Pseudomonadati</taxon>
        <taxon>Bacteroidota</taxon>
        <taxon>Saprospiria</taxon>
        <taxon>Saprospirales</taxon>
        <taxon>Haliscomenobacteraceae</taxon>
        <taxon>Portibacter</taxon>
    </lineage>
</organism>
<dbReference type="Gene3D" id="1.10.10.10">
    <property type="entry name" value="Winged helix-like DNA-binding domain superfamily/Winged helix DNA-binding domain"/>
    <property type="match status" value="1"/>
</dbReference>
<name>A0AA37WFE1_9BACT</name>
<dbReference type="GO" id="GO:0005737">
    <property type="term" value="C:cytoplasm"/>
    <property type="evidence" value="ECO:0007669"/>
    <property type="project" value="UniProtKB-SubCell"/>
</dbReference>
<reference evidence="15" key="1">
    <citation type="journal article" date="2014" name="Int. J. Syst. Evol. Microbiol.">
        <title>Complete genome sequence of Corynebacterium casei LMG S-19264T (=DSM 44701T), isolated from a smear-ripened cheese.</title>
        <authorList>
            <consortium name="US DOE Joint Genome Institute (JGI-PGF)"/>
            <person name="Walter F."/>
            <person name="Albersmeier A."/>
            <person name="Kalinowski J."/>
            <person name="Ruckert C."/>
        </authorList>
    </citation>
    <scope>NUCLEOTIDE SEQUENCE</scope>
    <source>
        <strain evidence="15">NBRC 108769</strain>
    </source>
</reference>
<dbReference type="Pfam" id="PF02742">
    <property type="entry name" value="Fe_dep_repr_C"/>
    <property type="match status" value="1"/>
</dbReference>
<dbReference type="InterPro" id="IPR001367">
    <property type="entry name" value="Fe_dep_repressor"/>
</dbReference>
<evidence type="ECO:0000256" key="6">
    <source>
        <dbReference type="ARBA" id="ARBA00022491"/>
    </source>
</evidence>
<dbReference type="GO" id="GO:0003677">
    <property type="term" value="F:DNA binding"/>
    <property type="evidence" value="ECO:0007669"/>
    <property type="project" value="UniProtKB-KW"/>
</dbReference>
<protein>
    <recommendedName>
        <fullName evidence="4">Transcriptional regulator MntR</fullName>
    </recommendedName>
    <alternativeName>
        <fullName evidence="13">Manganese transport regulator</fullName>
    </alternativeName>
</protein>
<dbReference type="EMBL" id="BSOH01000014">
    <property type="protein sequence ID" value="GLR17564.1"/>
    <property type="molecule type" value="Genomic_DNA"/>
</dbReference>
<dbReference type="SUPFAM" id="SSF46785">
    <property type="entry name" value="Winged helix' DNA-binding domain"/>
    <property type="match status" value="1"/>
</dbReference>
<dbReference type="AlphaFoldDB" id="A0AA37WFE1"/>
<keyword evidence="7" id="KW-0805">Transcription regulation</keyword>
<dbReference type="PANTHER" id="PTHR33238">
    <property type="entry name" value="IRON (METAL) DEPENDENT REPRESSOR, DTXR FAMILY"/>
    <property type="match status" value="1"/>
</dbReference>
<comment type="function">
    <text evidence="12">In the presence of manganese, represses expression of mntH and mntS. Up-regulates expression of mntP.</text>
</comment>
<feature type="domain" description="HTH dtxR-type" evidence="14">
    <location>
        <begin position="1"/>
        <end position="63"/>
    </location>
</feature>
<sequence length="218" mass="24815">MPTQTKENYLKAIYFLDQNNSEVTLTALGKLMEVSTPTVNNMVKKLATKGWVNYEKYKPLTLTDLGKKDAALIVRKHRLTEMFLVQIMGFGWEEVHEIAEEMEHLNSEVLFDRMDLILGNPTQDPHGSPIPDKDGNFTRKKYLKLSDLRQGDVAYLRAVGDSSAELLLLLNAKNIKLGTQLQVAEIESYDKSMVVRIENSSNSTFSYEVCKRLLVEKI</sequence>
<proteinExistence type="inferred from homology"/>
<evidence type="ECO:0000256" key="2">
    <source>
        <dbReference type="ARBA" id="ARBA00007871"/>
    </source>
</evidence>
<dbReference type="Gene3D" id="2.30.30.90">
    <property type="match status" value="1"/>
</dbReference>
<evidence type="ECO:0000256" key="8">
    <source>
        <dbReference type="ARBA" id="ARBA00023125"/>
    </source>
</evidence>
<dbReference type="Pfam" id="PF04023">
    <property type="entry name" value="FeoA"/>
    <property type="match status" value="1"/>
</dbReference>
<dbReference type="Pfam" id="PF01325">
    <property type="entry name" value="Fe_dep_repress"/>
    <property type="match status" value="1"/>
</dbReference>
<comment type="subcellular location">
    <subcellularLocation>
        <location evidence="1">Cytoplasm</location>
    </subcellularLocation>
</comment>
<keyword evidence="8" id="KW-0238">DNA-binding</keyword>
<dbReference type="PANTHER" id="PTHR33238:SF11">
    <property type="entry name" value="TRANSCRIPTIONAL REGULATOR MNTR"/>
    <property type="match status" value="1"/>
</dbReference>
<dbReference type="InterPro" id="IPR050536">
    <property type="entry name" value="DtxR_MntR_Metal-Reg"/>
</dbReference>
<keyword evidence="11" id="KW-0464">Manganese</keyword>
<dbReference type="PROSITE" id="PS50944">
    <property type="entry name" value="HTH_DTXR"/>
    <property type="match status" value="1"/>
</dbReference>
<dbReference type="GO" id="GO:0046983">
    <property type="term" value="F:protein dimerization activity"/>
    <property type="evidence" value="ECO:0007669"/>
    <property type="project" value="InterPro"/>
</dbReference>
<dbReference type="RefSeq" id="WP_235291233.1">
    <property type="nucleotide sequence ID" value="NZ_BSOH01000014.1"/>
</dbReference>
<evidence type="ECO:0000256" key="7">
    <source>
        <dbReference type="ARBA" id="ARBA00023015"/>
    </source>
</evidence>
<dbReference type="SMART" id="SM00529">
    <property type="entry name" value="HTH_DTXR"/>
    <property type="match status" value="1"/>
</dbReference>
<keyword evidence="5" id="KW-0963">Cytoplasm</keyword>
<evidence type="ECO:0000256" key="9">
    <source>
        <dbReference type="ARBA" id="ARBA00023159"/>
    </source>
</evidence>
<dbReference type="Proteomes" id="UP001156666">
    <property type="component" value="Unassembled WGS sequence"/>
</dbReference>
<evidence type="ECO:0000256" key="10">
    <source>
        <dbReference type="ARBA" id="ARBA00023163"/>
    </source>
</evidence>
<keyword evidence="10" id="KW-0804">Transcription</keyword>
<evidence type="ECO:0000256" key="12">
    <source>
        <dbReference type="ARBA" id="ARBA00025185"/>
    </source>
</evidence>
<evidence type="ECO:0000256" key="1">
    <source>
        <dbReference type="ARBA" id="ARBA00004496"/>
    </source>
</evidence>
<reference evidence="15" key="2">
    <citation type="submission" date="2023-01" db="EMBL/GenBank/DDBJ databases">
        <title>Draft genome sequence of Portibacter lacus strain NBRC 108769.</title>
        <authorList>
            <person name="Sun Q."/>
            <person name="Mori K."/>
        </authorList>
    </citation>
    <scope>NUCLEOTIDE SEQUENCE</scope>
    <source>
        <strain evidence="15">NBRC 108769</strain>
    </source>
</reference>
<keyword evidence="9" id="KW-0010">Activator</keyword>
<evidence type="ECO:0000256" key="13">
    <source>
        <dbReference type="ARBA" id="ARBA00032593"/>
    </source>
</evidence>
<comment type="caution">
    <text evidence="15">The sequence shown here is derived from an EMBL/GenBank/DDBJ whole genome shotgun (WGS) entry which is preliminary data.</text>
</comment>
<evidence type="ECO:0000256" key="11">
    <source>
        <dbReference type="ARBA" id="ARBA00023211"/>
    </source>
</evidence>
<dbReference type="Gene3D" id="1.10.60.10">
    <property type="entry name" value="Iron dependent repressor, metal binding and dimerisation domain"/>
    <property type="match status" value="1"/>
</dbReference>
<dbReference type="InterPro" id="IPR022687">
    <property type="entry name" value="HTH_DTXR"/>
</dbReference>
<dbReference type="SUPFAM" id="SSF47979">
    <property type="entry name" value="Iron-dependent repressor protein, dimerization domain"/>
    <property type="match status" value="1"/>
</dbReference>
<dbReference type="InterPro" id="IPR022689">
    <property type="entry name" value="Iron_dep_repressor"/>
</dbReference>
<gene>
    <name evidence="15" type="primary">sirR_1</name>
    <name evidence="15" type="ORF">GCM10007940_21790</name>
</gene>
<dbReference type="InterPro" id="IPR007167">
    <property type="entry name" value="Fe-transptr_FeoA-like"/>
</dbReference>
<dbReference type="GO" id="GO:0003700">
    <property type="term" value="F:DNA-binding transcription factor activity"/>
    <property type="evidence" value="ECO:0007669"/>
    <property type="project" value="InterPro"/>
</dbReference>
<evidence type="ECO:0000256" key="4">
    <source>
        <dbReference type="ARBA" id="ARBA00022386"/>
    </source>
</evidence>
<dbReference type="GO" id="GO:0046914">
    <property type="term" value="F:transition metal ion binding"/>
    <property type="evidence" value="ECO:0007669"/>
    <property type="project" value="InterPro"/>
</dbReference>
<keyword evidence="6" id="KW-0678">Repressor</keyword>
<dbReference type="InterPro" id="IPR038157">
    <property type="entry name" value="FeoA_core_dom"/>
</dbReference>
<dbReference type="InterPro" id="IPR036390">
    <property type="entry name" value="WH_DNA-bd_sf"/>
</dbReference>